<keyword evidence="5" id="KW-0456">Lyase</keyword>
<evidence type="ECO:0000256" key="5">
    <source>
        <dbReference type="ARBA" id="ARBA00023239"/>
    </source>
</evidence>
<evidence type="ECO:0000256" key="1">
    <source>
        <dbReference type="ARBA" id="ARBA00001970"/>
    </source>
</evidence>
<name>A0A4U3G1Z7_PSEFL</name>
<dbReference type="Pfam" id="PF13816">
    <property type="entry name" value="Dehydratase_hem"/>
    <property type="match status" value="1"/>
</dbReference>
<protein>
    <submittedName>
        <fullName evidence="8">Phenylacetaldoxime dehydratase family protein</fullName>
    </submittedName>
</protein>
<gene>
    <name evidence="8" type="ORF">E4T65_05875</name>
    <name evidence="7" type="ORF">IFU03_05040</name>
</gene>
<sequence>MESAIPSHLKCPRTLPTRTPDNFSPPIPATVARFPIEAQQVVMAYIGFQYAPGTRETLVLQAEQWLISAVHSLNGPNHQERSRYEDEAGFINHIWIAYWDKPAEFESWFKLKGDAWTKDVLGESSTGNAGSIGTFIEVLTPTMDRFESLFSSDQLEGVGYLAEGLSGPTLEHFYWGAVRDRIAASQTNPLAPGAQSKIIRNGLHAQVMPQENLCLIRSGQDWTMADADERRLYNEDVEPILKAGMVFLRDEGQSIGCHANRYMTLVDNNGETIEKTFGMSWWRSLADLELWAESHPTHVAIFGAALTYLQRLGPSAKLKLYHEVTVVTAAQQHFEYFNCHPKTGMLRAAL</sequence>
<comment type="caution">
    <text evidence="8">The sequence shown here is derived from an EMBL/GenBank/DDBJ whole genome shotgun (WGS) entry which is preliminary data.</text>
</comment>
<evidence type="ECO:0000256" key="2">
    <source>
        <dbReference type="ARBA" id="ARBA00022617"/>
    </source>
</evidence>
<dbReference type="Proteomes" id="UP000297322">
    <property type="component" value="Unassembled WGS sequence"/>
</dbReference>
<keyword evidence="4" id="KW-0408">Iron</keyword>
<dbReference type="EMBL" id="JACYNJ010000002">
    <property type="protein sequence ID" value="MBD8269118.1"/>
    <property type="molecule type" value="Genomic_DNA"/>
</dbReference>
<dbReference type="RefSeq" id="WP_029300010.1">
    <property type="nucleotide sequence ID" value="NZ_JACYNJ010000002.1"/>
</dbReference>
<accession>A0A4U3G1Z7</accession>
<dbReference type="InterPro" id="IPR025702">
    <property type="entry name" value="OXD"/>
</dbReference>
<dbReference type="Proteomes" id="UP000610293">
    <property type="component" value="Unassembled WGS sequence"/>
</dbReference>
<evidence type="ECO:0000313" key="9">
    <source>
        <dbReference type="Proteomes" id="UP000297322"/>
    </source>
</evidence>
<keyword evidence="2" id="KW-0349">Heme</keyword>
<reference evidence="8 9" key="1">
    <citation type="submission" date="2019-03" db="EMBL/GenBank/DDBJ databases">
        <title>Biocontrol and xenobiotic degradation properties of endophytic Pseudomonas fluorescens strain BRZ63.</title>
        <authorList>
            <person name="Chlebek D.A."/>
            <person name="Pinski A."/>
            <person name="Zur J.P."/>
            <person name="Michalska J."/>
            <person name="Hupert-Kocurek K.T."/>
        </authorList>
    </citation>
    <scope>NUCLEOTIDE SEQUENCE [LARGE SCALE GENOMIC DNA]</scope>
    <source>
        <strain evidence="8 9">BRZ63</strain>
    </source>
</reference>
<evidence type="ECO:0000256" key="6">
    <source>
        <dbReference type="ARBA" id="ARBA00034312"/>
    </source>
</evidence>
<organism evidence="8 9">
    <name type="scientific">Pseudomonas fluorescens</name>
    <dbReference type="NCBI Taxonomy" id="294"/>
    <lineage>
        <taxon>Bacteria</taxon>
        <taxon>Pseudomonadati</taxon>
        <taxon>Pseudomonadota</taxon>
        <taxon>Gammaproteobacteria</taxon>
        <taxon>Pseudomonadales</taxon>
        <taxon>Pseudomonadaceae</taxon>
        <taxon>Pseudomonas</taxon>
    </lineage>
</organism>
<comment type="similarity">
    <text evidence="6">Belongs to the heme-containing dehydratase family.</text>
</comment>
<dbReference type="GO" id="GO:0046872">
    <property type="term" value="F:metal ion binding"/>
    <property type="evidence" value="ECO:0007669"/>
    <property type="project" value="UniProtKB-KW"/>
</dbReference>
<evidence type="ECO:0000313" key="8">
    <source>
        <dbReference type="EMBL" id="TFW44045.1"/>
    </source>
</evidence>
<evidence type="ECO:0000256" key="3">
    <source>
        <dbReference type="ARBA" id="ARBA00022723"/>
    </source>
</evidence>
<keyword evidence="3" id="KW-0479">Metal-binding</keyword>
<comment type="cofactor">
    <cofactor evidence="1">
        <name>heme b</name>
        <dbReference type="ChEBI" id="CHEBI:60344"/>
    </cofactor>
</comment>
<proteinExistence type="inferred from homology"/>
<evidence type="ECO:0000256" key="4">
    <source>
        <dbReference type="ARBA" id="ARBA00023004"/>
    </source>
</evidence>
<dbReference type="AlphaFoldDB" id="A0A4U3G1Z7"/>
<reference evidence="7" key="2">
    <citation type="journal article" date="2020" name="FEMS Microbiol. Ecol.">
        <title>Temporal dynamics of bacterial communities during seed development and maturation.</title>
        <authorList>
            <person name="Chesneau G."/>
            <person name="Torres-Cortes G."/>
            <person name="Briand M."/>
            <person name="Darrasse A."/>
            <person name="Preveaux A."/>
            <person name="Marais C."/>
            <person name="Jacques M.A."/>
            <person name="Shade A."/>
            <person name="Barret M."/>
        </authorList>
    </citation>
    <scope>NUCLEOTIDE SEQUENCE</scope>
    <source>
        <strain evidence="7">CFBP13533</strain>
    </source>
</reference>
<dbReference type="GO" id="GO:0016829">
    <property type="term" value="F:lyase activity"/>
    <property type="evidence" value="ECO:0007669"/>
    <property type="project" value="UniProtKB-KW"/>
</dbReference>
<evidence type="ECO:0000313" key="7">
    <source>
        <dbReference type="EMBL" id="MBD8269118.1"/>
    </source>
</evidence>
<dbReference type="EMBL" id="SPVI01000003">
    <property type="protein sequence ID" value="TFW44045.1"/>
    <property type="molecule type" value="Genomic_DNA"/>
</dbReference>